<dbReference type="InterPro" id="IPR021109">
    <property type="entry name" value="Peptidase_aspartic_dom_sf"/>
</dbReference>
<evidence type="ECO:0000313" key="2">
    <source>
        <dbReference type="EMBL" id="KAL0446023.1"/>
    </source>
</evidence>
<feature type="region of interest" description="Disordered" evidence="1">
    <location>
        <begin position="417"/>
        <end position="438"/>
    </location>
</feature>
<evidence type="ECO:0008006" key="3">
    <source>
        <dbReference type="Google" id="ProtNLM"/>
    </source>
</evidence>
<dbReference type="AlphaFoldDB" id="A0AAW2WWW0"/>
<name>A0AAW2WWW0_9LAMI</name>
<dbReference type="EMBL" id="JACGWN010000006">
    <property type="protein sequence ID" value="KAL0446023.1"/>
    <property type="molecule type" value="Genomic_DNA"/>
</dbReference>
<evidence type="ECO:0000256" key="1">
    <source>
        <dbReference type="SAM" id="MobiDB-lite"/>
    </source>
</evidence>
<dbReference type="Pfam" id="PF13650">
    <property type="entry name" value="Asp_protease_2"/>
    <property type="match status" value="1"/>
</dbReference>
<comment type="caution">
    <text evidence="2">The sequence shown here is derived from an EMBL/GenBank/DDBJ whole genome shotgun (WGS) entry which is preliminary data.</text>
</comment>
<sequence>MVSGRREGQLPSDTEKNPREQVNAIFVRNERAVGDEPSKEQVEESQAKKEEESQEETKGGPLKLNLDAIPPYIPYPKRIMKANLDKQFEKFLEIFKKIHVNIPLIDALSQMPSSAKFLKEVLSNKRTWEEGETVKLNEECSAILQNKLPPKLKDPGSFSIPCTIENIAFDKVLCDLGASVNLMPYSIFEKLGMHELTPSIITLQLADRSIKYPRGIVEDVLVKVGKFILPVDFIVLDMEEDKNMPLILGRPFLATSRALIDVQKGQLTLRVNDEQVVFNVFKPMKYLHKKEHAIFAIDSINTFGTDNVHLVKCKDSKGDYIKNSNGDNLQDMKEEHEEVPNFVDTGQEVKSKLQKKLLLNGSTSNPKVKPPFEVSSDRKKASDGKWGRPNRMKRWKNQVDENVGFYKEHTKAWNESHMKKKKFKDGDKRHHKNKDPIKVDWQTLKHYIEGTQPPHLEPSLQLSTN</sequence>
<reference evidence="2" key="1">
    <citation type="submission" date="2020-06" db="EMBL/GenBank/DDBJ databases">
        <authorList>
            <person name="Li T."/>
            <person name="Hu X."/>
            <person name="Zhang T."/>
            <person name="Song X."/>
            <person name="Zhang H."/>
            <person name="Dai N."/>
            <person name="Sheng W."/>
            <person name="Hou X."/>
            <person name="Wei L."/>
        </authorList>
    </citation>
    <scope>NUCLEOTIDE SEQUENCE</scope>
    <source>
        <strain evidence="2">KEN1</strain>
        <tissue evidence="2">Leaf</tissue>
    </source>
</reference>
<dbReference type="CDD" id="cd00303">
    <property type="entry name" value="retropepsin_like"/>
    <property type="match status" value="1"/>
</dbReference>
<dbReference type="Gene3D" id="2.40.70.10">
    <property type="entry name" value="Acid Proteases"/>
    <property type="match status" value="1"/>
</dbReference>
<protein>
    <recommendedName>
        <fullName evidence="3">Aspartic peptidase DDI1-type domain-containing protein</fullName>
    </recommendedName>
</protein>
<gene>
    <name evidence="2" type="ORF">Slati_1730200</name>
</gene>
<feature type="compositionally biased region" description="Basic and acidic residues" evidence="1">
    <location>
        <begin position="424"/>
        <end position="438"/>
    </location>
</feature>
<feature type="region of interest" description="Disordered" evidence="1">
    <location>
        <begin position="360"/>
        <end position="390"/>
    </location>
</feature>
<accession>A0AAW2WWW0</accession>
<reference evidence="2" key="2">
    <citation type="journal article" date="2024" name="Plant">
        <title>Genomic evolution and insights into agronomic trait innovations of Sesamum species.</title>
        <authorList>
            <person name="Miao H."/>
            <person name="Wang L."/>
            <person name="Qu L."/>
            <person name="Liu H."/>
            <person name="Sun Y."/>
            <person name="Le M."/>
            <person name="Wang Q."/>
            <person name="Wei S."/>
            <person name="Zheng Y."/>
            <person name="Lin W."/>
            <person name="Duan Y."/>
            <person name="Cao H."/>
            <person name="Xiong S."/>
            <person name="Wang X."/>
            <person name="Wei L."/>
            <person name="Li C."/>
            <person name="Ma Q."/>
            <person name="Ju M."/>
            <person name="Zhao R."/>
            <person name="Li G."/>
            <person name="Mu C."/>
            <person name="Tian Q."/>
            <person name="Mei H."/>
            <person name="Zhang T."/>
            <person name="Gao T."/>
            <person name="Zhang H."/>
        </authorList>
    </citation>
    <scope>NUCLEOTIDE SEQUENCE</scope>
    <source>
        <strain evidence="2">KEN1</strain>
    </source>
</reference>
<organism evidence="2">
    <name type="scientific">Sesamum latifolium</name>
    <dbReference type="NCBI Taxonomy" id="2727402"/>
    <lineage>
        <taxon>Eukaryota</taxon>
        <taxon>Viridiplantae</taxon>
        <taxon>Streptophyta</taxon>
        <taxon>Embryophyta</taxon>
        <taxon>Tracheophyta</taxon>
        <taxon>Spermatophyta</taxon>
        <taxon>Magnoliopsida</taxon>
        <taxon>eudicotyledons</taxon>
        <taxon>Gunneridae</taxon>
        <taxon>Pentapetalae</taxon>
        <taxon>asterids</taxon>
        <taxon>lamiids</taxon>
        <taxon>Lamiales</taxon>
        <taxon>Pedaliaceae</taxon>
        <taxon>Sesamum</taxon>
    </lineage>
</organism>
<feature type="compositionally biased region" description="Basic and acidic residues" evidence="1">
    <location>
        <begin position="28"/>
        <end position="58"/>
    </location>
</feature>
<dbReference type="PANTHER" id="PTHR33067">
    <property type="entry name" value="RNA-DIRECTED DNA POLYMERASE-RELATED"/>
    <property type="match status" value="1"/>
</dbReference>
<proteinExistence type="predicted"/>
<feature type="compositionally biased region" description="Basic and acidic residues" evidence="1">
    <location>
        <begin position="375"/>
        <end position="386"/>
    </location>
</feature>
<feature type="compositionally biased region" description="Basic and acidic residues" evidence="1">
    <location>
        <begin position="1"/>
        <end position="19"/>
    </location>
</feature>
<dbReference type="PANTHER" id="PTHR33067:SF9">
    <property type="entry name" value="RNA-DIRECTED DNA POLYMERASE"/>
    <property type="match status" value="1"/>
</dbReference>
<feature type="region of interest" description="Disordered" evidence="1">
    <location>
        <begin position="1"/>
        <end position="63"/>
    </location>
</feature>